<dbReference type="SUPFAM" id="SSF47862">
    <property type="entry name" value="Saposin"/>
    <property type="match status" value="1"/>
</dbReference>
<sequence>MRIRVPTVILSLVVASAVYAAPVTPNPSHLEKRGWAADQLEKLFTKAISTLECGACVAALVGAKDIAYLNKNWVLSAVTGLCKQFKIMPEDVCTGLVYSQGPVLINAVMQANLLSGDGKIICHQILGACPAQGVTSGALSFPKPKPVNIQPPTHSGNLIDVLHLSDWHVDNEYVVGAEGDCNRPLCCRKYADSPLNPKRPASTWGDYKCDSPIKLGVDLLKFVPKVANISFSILTGDVPPHDIWLQTKESVVIVEEIAYNTMQEGLATKVYPTVGNHETGPV</sequence>
<keyword evidence="3" id="KW-0325">Glycoprotein</keyword>
<comment type="caution">
    <text evidence="6">The sequence shown here is derived from an EMBL/GenBank/DDBJ whole genome shotgun (WGS) entry which is preliminary data.</text>
</comment>
<accession>A0A9P6PQ71</accession>
<evidence type="ECO:0000256" key="2">
    <source>
        <dbReference type="ARBA" id="ARBA00023157"/>
    </source>
</evidence>
<dbReference type="SUPFAM" id="SSF56300">
    <property type="entry name" value="Metallo-dependent phosphatases"/>
    <property type="match status" value="1"/>
</dbReference>
<dbReference type="InterPro" id="IPR008139">
    <property type="entry name" value="SaposinB_dom"/>
</dbReference>
<feature type="non-terminal residue" evidence="6">
    <location>
        <position position="1"/>
    </location>
</feature>
<dbReference type="InterPro" id="IPR029052">
    <property type="entry name" value="Metallo-depent_PP-like"/>
</dbReference>
<protein>
    <recommendedName>
        <fullName evidence="5">Saposin B-type domain-containing protein</fullName>
    </recommendedName>
</protein>
<gene>
    <name evidence="6" type="ORF">BG011_007420</name>
</gene>
<dbReference type="EMBL" id="JAAAJA010000571">
    <property type="protein sequence ID" value="KAG0251723.1"/>
    <property type="molecule type" value="Genomic_DNA"/>
</dbReference>
<dbReference type="AlphaFoldDB" id="A0A9P6PQ71"/>
<keyword evidence="1" id="KW-0378">Hydrolase</keyword>
<evidence type="ECO:0000256" key="4">
    <source>
        <dbReference type="SAM" id="SignalP"/>
    </source>
</evidence>
<keyword evidence="7" id="KW-1185">Reference proteome</keyword>
<evidence type="ECO:0000256" key="1">
    <source>
        <dbReference type="ARBA" id="ARBA00022801"/>
    </source>
</evidence>
<dbReference type="PANTHER" id="PTHR10340:SF34">
    <property type="entry name" value="SPHINGOMYELIN PHOSPHODIESTERASE"/>
    <property type="match status" value="1"/>
</dbReference>
<organism evidence="6 7">
    <name type="scientific">Mortierella polycephala</name>
    <dbReference type="NCBI Taxonomy" id="41804"/>
    <lineage>
        <taxon>Eukaryota</taxon>
        <taxon>Fungi</taxon>
        <taxon>Fungi incertae sedis</taxon>
        <taxon>Mucoromycota</taxon>
        <taxon>Mortierellomycotina</taxon>
        <taxon>Mortierellomycetes</taxon>
        <taxon>Mortierellales</taxon>
        <taxon>Mortierellaceae</taxon>
        <taxon>Mortierella</taxon>
    </lineage>
</organism>
<dbReference type="GO" id="GO:0008081">
    <property type="term" value="F:phosphoric diester hydrolase activity"/>
    <property type="evidence" value="ECO:0007669"/>
    <property type="project" value="TreeGrafter"/>
</dbReference>
<evidence type="ECO:0000313" key="6">
    <source>
        <dbReference type="EMBL" id="KAG0251723.1"/>
    </source>
</evidence>
<dbReference type="GO" id="GO:0005615">
    <property type="term" value="C:extracellular space"/>
    <property type="evidence" value="ECO:0007669"/>
    <property type="project" value="TreeGrafter"/>
</dbReference>
<evidence type="ECO:0000259" key="5">
    <source>
        <dbReference type="PROSITE" id="PS50015"/>
    </source>
</evidence>
<evidence type="ECO:0000313" key="7">
    <source>
        <dbReference type="Proteomes" id="UP000726737"/>
    </source>
</evidence>
<proteinExistence type="predicted"/>
<dbReference type="OrthoDB" id="282973at2759"/>
<reference evidence="6" key="1">
    <citation type="journal article" date="2020" name="Fungal Divers.">
        <title>Resolving the Mortierellaceae phylogeny through synthesis of multi-gene phylogenetics and phylogenomics.</title>
        <authorList>
            <person name="Vandepol N."/>
            <person name="Liber J."/>
            <person name="Desiro A."/>
            <person name="Na H."/>
            <person name="Kennedy M."/>
            <person name="Barry K."/>
            <person name="Grigoriev I.V."/>
            <person name="Miller A.N."/>
            <person name="O'Donnell K."/>
            <person name="Stajich J.E."/>
            <person name="Bonito G."/>
        </authorList>
    </citation>
    <scope>NUCLEOTIDE SEQUENCE</scope>
    <source>
        <strain evidence="6">KOD948</strain>
    </source>
</reference>
<name>A0A9P6PQ71_9FUNG</name>
<keyword evidence="4" id="KW-0732">Signal</keyword>
<feature type="chain" id="PRO_5040181986" description="Saposin B-type domain-containing protein" evidence="4">
    <location>
        <begin position="21"/>
        <end position="282"/>
    </location>
</feature>
<evidence type="ECO:0000256" key="3">
    <source>
        <dbReference type="ARBA" id="ARBA00023180"/>
    </source>
</evidence>
<feature type="signal peptide" evidence="4">
    <location>
        <begin position="1"/>
        <end position="20"/>
    </location>
</feature>
<dbReference type="PROSITE" id="PS50015">
    <property type="entry name" value="SAP_B"/>
    <property type="match status" value="1"/>
</dbReference>
<dbReference type="PANTHER" id="PTHR10340">
    <property type="entry name" value="SPHINGOMYELIN PHOSPHODIESTERASE"/>
    <property type="match status" value="1"/>
</dbReference>
<dbReference type="Proteomes" id="UP000726737">
    <property type="component" value="Unassembled WGS sequence"/>
</dbReference>
<feature type="domain" description="Saposin B-type" evidence="5">
    <location>
        <begin position="49"/>
        <end position="133"/>
    </location>
</feature>
<dbReference type="InterPro" id="IPR011001">
    <property type="entry name" value="Saposin-like"/>
</dbReference>
<keyword evidence="2" id="KW-1015">Disulfide bond</keyword>